<dbReference type="PANTHER" id="PTHR23088:SF50">
    <property type="entry name" value="HYDROLASE YHCX"/>
    <property type="match status" value="1"/>
</dbReference>
<dbReference type="eggNOG" id="COG0456">
    <property type="taxonomic scope" value="Bacteria"/>
</dbReference>
<accession>M1WXU6</accession>
<name>M1WXU6_PSEP2</name>
<dbReference type="eggNOG" id="COG0388">
    <property type="taxonomic scope" value="Bacteria"/>
</dbReference>
<dbReference type="InterPro" id="IPR003010">
    <property type="entry name" value="C-N_Hydrolase"/>
</dbReference>
<evidence type="ECO:0000313" key="4">
    <source>
        <dbReference type="EMBL" id="CCH49933.1"/>
    </source>
</evidence>
<reference evidence="4 5" key="1">
    <citation type="journal article" date="2013" name="PLoS ONE">
        <title>The first genomic and proteomic characterization of a deep-sea sulfate reducer: insights into the piezophilic lifestyle of Desulfovibrio piezophilus.</title>
        <authorList>
            <person name="Pradel N."/>
            <person name="Ji B."/>
            <person name="Gimenez G."/>
            <person name="Talla E."/>
            <person name="Lenoble P."/>
            <person name="Garel M."/>
            <person name="Tamburini C."/>
            <person name="Fourquet P."/>
            <person name="Lebrun R."/>
            <person name="Bertin P."/>
            <person name="Denis Y."/>
            <person name="Pophillat M."/>
            <person name="Barbe V."/>
            <person name="Ollivier B."/>
            <person name="Dolla A."/>
        </authorList>
    </citation>
    <scope>NUCLEOTIDE SEQUENCE [LARGE SCALE GENOMIC DNA]</scope>
    <source>
        <strain evidence="5">DSM 10523 / SB164P1</strain>
    </source>
</reference>
<dbReference type="Proteomes" id="UP000011724">
    <property type="component" value="Chromosome"/>
</dbReference>
<dbReference type="AlphaFoldDB" id="M1WXU6"/>
<reference evidence="5" key="2">
    <citation type="journal article" date="2013" name="Stand. Genomic Sci.">
        <title>Complete genome sequence of Desulfocapsa sulfexigens, a marine deltaproteobacterium specialized in disproportionating inorganic sulfur compounds.</title>
        <authorList>
            <person name="Finster K.W."/>
            <person name="Kjeldsen K.U."/>
            <person name="Kube M."/>
            <person name="Reinhardt R."/>
            <person name="Mussmann M."/>
            <person name="Amann R."/>
            <person name="Schreiber L."/>
        </authorList>
    </citation>
    <scope>NUCLEOTIDE SEQUENCE [LARGE SCALE GENOMIC DNA]</scope>
    <source>
        <strain evidence="5">DSM 10523 / SB164P1</strain>
    </source>
</reference>
<proteinExistence type="inferred from homology"/>
<comment type="similarity">
    <text evidence="1">Belongs to the carbon-nitrogen hydrolase superfamily. NIT1/NIT2 family.</text>
</comment>
<dbReference type="OrthoDB" id="9811121at2"/>
<evidence type="ECO:0000256" key="1">
    <source>
        <dbReference type="ARBA" id="ARBA00010613"/>
    </source>
</evidence>
<organism evidence="4 5">
    <name type="scientific">Pseudodesulfovibrio piezophilus (strain DSM 21447 / JCM 15486 / C1TLV30)</name>
    <name type="common">Desulfovibrio piezophilus</name>
    <dbReference type="NCBI Taxonomy" id="1322246"/>
    <lineage>
        <taxon>Bacteria</taxon>
        <taxon>Pseudomonadati</taxon>
        <taxon>Thermodesulfobacteriota</taxon>
        <taxon>Desulfovibrionia</taxon>
        <taxon>Desulfovibrionales</taxon>
        <taxon>Desulfovibrionaceae</taxon>
    </lineage>
</organism>
<dbReference type="SUPFAM" id="SSF56317">
    <property type="entry name" value="Carbon-nitrogen hydrolase"/>
    <property type="match status" value="1"/>
</dbReference>
<dbReference type="GO" id="GO:0016747">
    <property type="term" value="F:acyltransferase activity, transferring groups other than amino-acyl groups"/>
    <property type="evidence" value="ECO:0007669"/>
    <property type="project" value="InterPro"/>
</dbReference>
<dbReference type="SUPFAM" id="SSF55729">
    <property type="entry name" value="Acyl-CoA N-acyltransferases (Nat)"/>
    <property type="match status" value="1"/>
</dbReference>
<dbReference type="STRING" id="1322246.BN4_12700"/>
<keyword evidence="5" id="KW-1185">Reference proteome</keyword>
<dbReference type="PANTHER" id="PTHR23088">
    <property type="entry name" value="NITRILASE-RELATED"/>
    <property type="match status" value="1"/>
</dbReference>
<dbReference type="PATRIC" id="fig|879567.3.peg.2892"/>
<dbReference type="PROSITE" id="PS51186">
    <property type="entry name" value="GNAT"/>
    <property type="match status" value="1"/>
</dbReference>
<dbReference type="InterPro" id="IPR016181">
    <property type="entry name" value="Acyl_CoA_acyltransferase"/>
</dbReference>
<keyword evidence="4" id="KW-0378">Hydrolase</keyword>
<dbReference type="RefSeq" id="WP_015415975.1">
    <property type="nucleotide sequence ID" value="NC_020409.1"/>
</dbReference>
<dbReference type="GO" id="GO:0016787">
    <property type="term" value="F:hydrolase activity"/>
    <property type="evidence" value="ECO:0007669"/>
    <property type="project" value="UniProtKB-KW"/>
</dbReference>
<dbReference type="PROSITE" id="PS50263">
    <property type="entry name" value="CN_HYDROLASE"/>
    <property type="match status" value="1"/>
</dbReference>
<dbReference type="CDD" id="cd07574">
    <property type="entry name" value="nitrilase_Rim1_like"/>
    <property type="match status" value="1"/>
</dbReference>
<dbReference type="InterPro" id="IPR001110">
    <property type="entry name" value="UPF0012_CS"/>
</dbReference>
<dbReference type="Pfam" id="PF00795">
    <property type="entry name" value="CN_hydrolase"/>
    <property type="match status" value="1"/>
</dbReference>
<dbReference type="InterPro" id="IPR000182">
    <property type="entry name" value="GNAT_dom"/>
</dbReference>
<evidence type="ECO:0000259" key="3">
    <source>
        <dbReference type="PROSITE" id="PS51186"/>
    </source>
</evidence>
<sequence>MGKRKAIKIRSWNEDDLPAIVACQKAAYPDFDDHYDERTYAMQFAAFPEGQVLAECDGEIIGYATSIIVQLDESVDWYRYDEITGGGTFSTHTPTGDTLYGADIAVRPEYRGQGVAGKIYKYRKRIMKRYNLSRMIAHGRIMNYSEQEGILTAKEYVEMVAKGELKDSALNAHLKAGYRVKGVFLDLLQDDSSLNYSTFLEMPNPDFQPVRRKIAGAPLRRPVRQYRVCAAQYQMRRISSWEDLRQSVEFFVVTADAYHCHFLVLPELFTAQMFSTMPPEWTPRRAVAELAGMTDKYLDMFRELASTYNLHIIGGSHPVLRDGKLYNVGHLFTPTGNVYTQDKLHITPGEREDWGIHPGEGLSVFQTPLGRIAIQVCYDIEFPETSRLLAMAGAEVIFVPFSTDEKRAYHRVRATAQARAIENSIYTVIAANVGNLPGVKTYLLNYGQSAIFAPSDFAFPIPSLSGEADPGVETVVIADLDFASLSQIREFGSVRPLHERRPDIYELKARKKITVIRTE</sequence>
<gene>
    <name evidence="4" type="primary">yhcX</name>
    <name evidence="4" type="ordered locus">BN4_12700</name>
</gene>
<dbReference type="EC" id="3.5.-.-" evidence="4"/>
<dbReference type="InterPro" id="IPR036526">
    <property type="entry name" value="C-N_Hydrolase_sf"/>
</dbReference>
<feature type="domain" description="CN hydrolase" evidence="2">
    <location>
        <begin position="226"/>
        <end position="482"/>
    </location>
</feature>
<dbReference type="CDD" id="cd04301">
    <property type="entry name" value="NAT_SF"/>
    <property type="match status" value="1"/>
</dbReference>
<feature type="domain" description="N-acetyltransferase" evidence="3">
    <location>
        <begin position="7"/>
        <end position="201"/>
    </location>
</feature>
<dbReference type="Gene3D" id="3.40.630.30">
    <property type="match status" value="1"/>
</dbReference>
<dbReference type="PROSITE" id="PS01227">
    <property type="entry name" value="UPF0012"/>
    <property type="match status" value="1"/>
</dbReference>
<dbReference type="HOGENOM" id="CLU_519657_0_0_7"/>
<evidence type="ECO:0000259" key="2">
    <source>
        <dbReference type="PROSITE" id="PS50263"/>
    </source>
</evidence>
<dbReference type="EMBL" id="FO203427">
    <property type="protein sequence ID" value="CCH49933.1"/>
    <property type="molecule type" value="Genomic_DNA"/>
</dbReference>
<dbReference type="BioCyc" id="DPIE1322246:BN4_RS13560-MONOMER"/>
<protein>
    <submittedName>
        <fullName evidence="4">Putative enzyme</fullName>
        <ecNumber evidence="4">3.5.-.-</ecNumber>
    </submittedName>
</protein>
<dbReference type="Gene3D" id="3.60.110.10">
    <property type="entry name" value="Carbon-nitrogen hydrolase"/>
    <property type="match status" value="1"/>
</dbReference>
<evidence type="ECO:0000313" key="5">
    <source>
        <dbReference type="Proteomes" id="UP000011724"/>
    </source>
</evidence>
<dbReference type="KEGG" id="dpi:BN4_12700"/>
<dbReference type="Pfam" id="PF00583">
    <property type="entry name" value="Acetyltransf_1"/>
    <property type="match status" value="1"/>
</dbReference>